<dbReference type="EMBL" id="JBHSWV010000380">
    <property type="protein sequence ID" value="MFC6767461.1"/>
    <property type="molecule type" value="Genomic_DNA"/>
</dbReference>
<gene>
    <name evidence="2" type="ORF">ACFQE6_21465</name>
</gene>
<evidence type="ECO:0000313" key="2">
    <source>
        <dbReference type="EMBL" id="MFC6767461.1"/>
    </source>
</evidence>
<accession>A0ABD5SQH8</accession>
<dbReference type="SUPFAM" id="SSF51126">
    <property type="entry name" value="Pectin lyase-like"/>
    <property type="match status" value="1"/>
</dbReference>
<dbReference type="AlphaFoldDB" id="A0ABD5SQH8"/>
<keyword evidence="3" id="KW-1185">Reference proteome</keyword>
<organism evidence="2 3">
    <name type="scientific">Natrinema soli</name>
    <dbReference type="NCBI Taxonomy" id="1930624"/>
    <lineage>
        <taxon>Archaea</taxon>
        <taxon>Methanobacteriati</taxon>
        <taxon>Methanobacteriota</taxon>
        <taxon>Stenosarchaea group</taxon>
        <taxon>Halobacteria</taxon>
        <taxon>Halobacteriales</taxon>
        <taxon>Natrialbaceae</taxon>
        <taxon>Natrinema</taxon>
    </lineage>
</organism>
<dbReference type="Proteomes" id="UP001596383">
    <property type="component" value="Unassembled WGS sequence"/>
</dbReference>
<proteinExistence type="predicted"/>
<evidence type="ECO:0008006" key="4">
    <source>
        <dbReference type="Google" id="ProtNLM"/>
    </source>
</evidence>
<protein>
    <recommendedName>
        <fullName evidence="4">Right handed beta helix domain-containing protein</fullName>
    </recommendedName>
</protein>
<feature type="region of interest" description="Disordered" evidence="1">
    <location>
        <begin position="292"/>
        <end position="355"/>
    </location>
</feature>
<feature type="region of interest" description="Disordered" evidence="1">
    <location>
        <begin position="1"/>
        <end position="21"/>
    </location>
</feature>
<sequence>MARDPSVLDDESSASTDAEAIDDGGNNVLLHRRSYMKLAGATTAAATFTGAASAVEDDYEVVEARGQTVTVNRGETYENKLIDLTTGESFLIMVNGADSAVRNIGFKGLYRGDSFMISINAGKGDILFENIYLGDGATKEGASFVHGPGAVFMHRGSEADLTFRNCNVQGYPNNGFYCSNTPYGGSVRFERCFGKNNGVTTFRCGGEDDEIVDCVAYNDDTDYGRGYGGYGETNGRPVWVWNGGTVTIRNSHFADGPYPYSLVAGANGSAGNVDFQSGGYRGQIRQANGSTVSIGSDISSEPDLSIPDGVPTTPEEAASGAETAGSSGGTSNEGTTADEESPQLPNVLLVDGDPSDTTRYEFTVDGAIEHANYEGASIDDEDTIDGTTVQGSVADWKDAFRFDGDLAELTVDGPGTVLVNGEEVDPADVGRQLPHVLEVAGQGTPTSYEITVDGAIELASEAQPEADATTVSGSTVQSSLSDETQSFRFSGALTDLTFSDGAADVTVDGESIDPSEYGEHELLPHALVIDGVDADGPSTYSFKVDGAVVKSDYRNASIDDEDVTEGRAVRGGIGNWLDAYWFDGDITDFQLRGNASVDIQYNARDQ</sequence>
<comment type="caution">
    <text evidence="2">The sequence shown here is derived from an EMBL/GenBank/DDBJ whole genome shotgun (WGS) entry which is preliminary data.</text>
</comment>
<dbReference type="RefSeq" id="WP_273740347.1">
    <property type="nucleotide sequence ID" value="NZ_JAQIVI010000380.1"/>
</dbReference>
<evidence type="ECO:0000256" key="1">
    <source>
        <dbReference type="SAM" id="MobiDB-lite"/>
    </source>
</evidence>
<evidence type="ECO:0000313" key="3">
    <source>
        <dbReference type="Proteomes" id="UP001596383"/>
    </source>
</evidence>
<dbReference type="InterPro" id="IPR011050">
    <property type="entry name" value="Pectin_lyase_fold/virulence"/>
</dbReference>
<reference evidence="2 3" key="1">
    <citation type="journal article" date="2019" name="Int. J. Syst. Evol. Microbiol.">
        <title>The Global Catalogue of Microorganisms (GCM) 10K type strain sequencing project: providing services to taxonomists for standard genome sequencing and annotation.</title>
        <authorList>
            <consortium name="The Broad Institute Genomics Platform"/>
            <consortium name="The Broad Institute Genome Sequencing Center for Infectious Disease"/>
            <person name="Wu L."/>
            <person name="Ma J."/>
        </authorList>
    </citation>
    <scope>NUCLEOTIDE SEQUENCE [LARGE SCALE GENOMIC DNA]</scope>
    <source>
        <strain evidence="2 3">LMG 29247</strain>
    </source>
</reference>
<name>A0ABD5SQH8_9EURY</name>
<feature type="compositionally biased region" description="Low complexity" evidence="1">
    <location>
        <begin position="315"/>
        <end position="335"/>
    </location>
</feature>